<keyword evidence="5 7" id="KW-0326">Glycosidase</keyword>
<dbReference type="EMBL" id="QEAO01000019">
    <property type="protein sequence ID" value="TPX33584.1"/>
    <property type="molecule type" value="Genomic_DNA"/>
</dbReference>
<evidence type="ECO:0000313" key="11">
    <source>
        <dbReference type="Proteomes" id="UP000319731"/>
    </source>
</evidence>
<dbReference type="PROSITE" id="PS01095">
    <property type="entry name" value="GH18_1"/>
    <property type="match status" value="1"/>
</dbReference>
<dbReference type="GeneID" id="42004791"/>
<dbReference type="GO" id="GO:0006032">
    <property type="term" value="P:chitin catabolic process"/>
    <property type="evidence" value="ECO:0007669"/>
    <property type="project" value="UniProtKB-KW"/>
</dbReference>
<organism evidence="10 11">
    <name type="scientific">Synchytrium microbalum</name>
    <dbReference type="NCBI Taxonomy" id="1806994"/>
    <lineage>
        <taxon>Eukaryota</taxon>
        <taxon>Fungi</taxon>
        <taxon>Fungi incertae sedis</taxon>
        <taxon>Chytridiomycota</taxon>
        <taxon>Chytridiomycota incertae sedis</taxon>
        <taxon>Chytridiomycetes</taxon>
        <taxon>Synchytriales</taxon>
        <taxon>Synchytriaceae</taxon>
        <taxon>Synchytrium</taxon>
    </lineage>
</organism>
<dbReference type="Gene3D" id="3.10.50.10">
    <property type="match status" value="1"/>
</dbReference>
<dbReference type="OrthoDB" id="73875at2759"/>
<gene>
    <name evidence="10" type="ORF">SmJEL517_g03566</name>
</gene>
<dbReference type="Pfam" id="PF00704">
    <property type="entry name" value="Glyco_hydro_18"/>
    <property type="match status" value="1"/>
</dbReference>
<comment type="similarity">
    <text evidence="8">Belongs to the glycosyl hydrolase 18 family.</text>
</comment>
<accession>A0A507C693</accession>
<evidence type="ECO:0000259" key="9">
    <source>
        <dbReference type="PROSITE" id="PS51910"/>
    </source>
</evidence>
<evidence type="ECO:0000256" key="6">
    <source>
        <dbReference type="ARBA" id="ARBA00023326"/>
    </source>
</evidence>
<dbReference type="SUPFAM" id="SSF51445">
    <property type="entry name" value="(Trans)glycosidases"/>
    <property type="match status" value="1"/>
</dbReference>
<protein>
    <submittedName>
        <fullName evidence="10">Chitinase</fullName>
    </submittedName>
</protein>
<dbReference type="Proteomes" id="UP000319731">
    <property type="component" value="Unassembled WGS sequence"/>
</dbReference>
<dbReference type="SMART" id="SM00636">
    <property type="entry name" value="Glyco_18"/>
    <property type="match status" value="1"/>
</dbReference>
<feature type="domain" description="GH18" evidence="9">
    <location>
        <begin position="2"/>
        <end position="336"/>
    </location>
</feature>
<evidence type="ECO:0000256" key="3">
    <source>
        <dbReference type="ARBA" id="ARBA00023024"/>
    </source>
</evidence>
<keyword evidence="11" id="KW-1185">Reference proteome</keyword>
<proteinExistence type="inferred from homology"/>
<dbReference type="PROSITE" id="PS51910">
    <property type="entry name" value="GH18_2"/>
    <property type="match status" value="1"/>
</dbReference>
<sequence length="336" mass="36709">MPVVVGYFANWKIYATPPYNPSDIPLEKLTHINYAFGKLDPSGTVSFSDPWADIQMDFPGDAANQPVKGCIHQLTTVLKSRNPNIKIILSVGGWTGSGCFSSVAADPAKRQNFVTSAGELLIAYHIDGLDIDWEFPVEGGMDTNERSVLDSKHFNFLLYELRIHFNQLLTAGRVPHHLELTIATSASSYIYKHLDLPGLLPYVDFINLMSYDYSGSWSPTAGHHSALYTPTPSTPDTISTDATIRDYIARGVPPNKLVLGIGFYGRGFSGVQSPAFNCPHGGASKAASGEDVYTYDECKALVSQNAGWEVIQDGPSASSVLYNRSSATWIGYEDVR</sequence>
<comment type="catalytic activity">
    <reaction evidence="1">
        <text>Random endo-hydrolysis of N-acetyl-beta-D-glucosaminide (1-&gt;4)-beta-linkages in chitin and chitodextrins.</text>
        <dbReference type="EC" id="3.2.1.14"/>
    </reaction>
</comment>
<keyword evidence="6" id="KW-0624">Polysaccharide degradation</keyword>
<evidence type="ECO:0000256" key="5">
    <source>
        <dbReference type="ARBA" id="ARBA00023295"/>
    </source>
</evidence>
<keyword evidence="3" id="KW-0146">Chitin degradation</keyword>
<dbReference type="InterPro" id="IPR001579">
    <property type="entry name" value="Glyco_hydro_18_chit_AS"/>
</dbReference>
<dbReference type="CDD" id="cd06548">
    <property type="entry name" value="GH18_chitinase"/>
    <property type="match status" value="1"/>
</dbReference>
<name>A0A507C693_9FUNG</name>
<evidence type="ECO:0000256" key="2">
    <source>
        <dbReference type="ARBA" id="ARBA00022801"/>
    </source>
</evidence>
<dbReference type="Gene3D" id="3.20.20.80">
    <property type="entry name" value="Glycosidases"/>
    <property type="match status" value="1"/>
</dbReference>
<evidence type="ECO:0000313" key="10">
    <source>
        <dbReference type="EMBL" id="TPX33584.1"/>
    </source>
</evidence>
<dbReference type="GO" id="GO:0000272">
    <property type="term" value="P:polysaccharide catabolic process"/>
    <property type="evidence" value="ECO:0007669"/>
    <property type="project" value="UniProtKB-KW"/>
</dbReference>
<dbReference type="GO" id="GO:0008061">
    <property type="term" value="F:chitin binding"/>
    <property type="evidence" value="ECO:0007669"/>
    <property type="project" value="InterPro"/>
</dbReference>
<dbReference type="GO" id="GO:0008843">
    <property type="term" value="F:endochitinase activity"/>
    <property type="evidence" value="ECO:0007669"/>
    <property type="project" value="UniProtKB-EC"/>
</dbReference>
<comment type="caution">
    <text evidence="10">The sequence shown here is derived from an EMBL/GenBank/DDBJ whole genome shotgun (WGS) entry which is preliminary data.</text>
</comment>
<dbReference type="InterPro" id="IPR017853">
    <property type="entry name" value="GH"/>
</dbReference>
<reference evidence="10 11" key="1">
    <citation type="journal article" date="2019" name="Sci. Rep.">
        <title>Comparative genomics of chytrid fungi reveal insights into the obligate biotrophic and pathogenic lifestyle of Synchytrium endobioticum.</title>
        <authorList>
            <person name="van de Vossenberg B.T.L.H."/>
            <person name="Warris S."/>
            <person name="Nguyen H.D.T."/>
            <person name="van Gent-Pelzer M.P.E."/>
            <person name="Joly D.L."/>
            <person name="van de Geest H.C."/>
            <person name="Bonants P.J.M."/>
            <person name="Smith D.S."/>
            <person name="Levesque C.A."/>
            <person name="van der Lee T.A.J."/>
        </authorList>
    </citation>
    <scope>NUCLEOTIDE SEQUENCE [LARGE SCALE GENOMIC DNA]</scope>
    <source>
        <strain evidence="10 11">JEL517</strain>
    </source>
</reference>
<dbReference type="InterPro" id="IPR050314">
    <property type="entry name" value="Glycosyl_Hydrlase_18"/>
</dbReference>
<keyword evidence="4" id="KW-0119">Carbohydrate metabolism</keyword>
<evidence type="ECO:0000256" key="7">
    <source>
        <dbReference type="RuleBase" id="RU000489"/>
    </source>
</evidence>
<evidence type="ECO:0000256" key="1">
    <source>
        <dbReference type="ARBA" id="ARBA00000822"/>
    </source>
</evidence>
<dbReference type="AlphaFoldDB" id="A0A507C693"/>
<dbReference type="InterPro" id="IPR001223">
    <property type="entry name" value="Glyco_hydro18_cat"/>
</dbReference>
<dbReference type="InterPro" id="IPR011583">
    <property type="entry name" value="Chitinase_II/V-like_cat"/>
</dbReference>
<dbReference type="STRING" id="1806994.A0A507C693"/>
<dbReference type="RefSeq" id="XP_031024526.1">
    <property type="nucleotide sequence ID" value="XM_031169494.1"/>
</dbReference>
<dbReference type="InterPro" id="IPR029070">
    <property type="entry name" value="Chitinase_insertion_sf"/>
</dbReference>
<keyword evidence="2 7" id="KW-0378">Hydrolase</keyword>
<dbReference type="PANTHER" id="PTHR11177:SF317">
    <property type="entry name" value="CHITINASE 12-RELATED"/>
    <property type="match status" value="1"/>
</dbReference>
<evidence type="ECO:0000256" key="8">
    <source>
        <dbReference type="RuleBase" id="RU004453"/>
    </source>
</evidence>
<dbReference type="PANTHER" id="PTHR11177">
    <property type="entry name" value="CHITINASE"/>
    <property type="match status" value="1"/>
</dbReference>
<dbReference type="SUPFAM" id="SSF54556">
    <property type="entry name" value="Chitinase insertion domain"/>
    <property type="match status" value="1"/>
</dbReference>
<evidence type="ECO:0000256" key="4">
    <source>
        <dbReference type="ARBA" id="ARBA00023277"/>
    </source>
</evidence>